<dbReference type="PROSITE" id="PS00969">
    <property type="entry name" value="ANTENNA_COMP_BETA"/>
    <property type="match status" value="1"/>
</dbReference>
<evidence type="ECO:0000256" key="5">
    <source>
        <dbReference type="ARBA" id="ARBA00022494"/>
    </source>
</evidence>
<evidence type="ECO:0000256" key="6">
    <source>
        <dbReference type="ARBA" id="ARBA00022549"/>
    </source>
</evidence>
<dbReference type="Proteomes" id="UP000501891">
    <property type="component" value="Chromosome"/>
</dbReference>
<dbReference type="GO" id="GO:0046872">
    <property type="term" value="F:metal ion binding"/>
    <property type="evidence" value="ECO:0007669"/>
    <property type="project" value="UniProtKB-KW"/>
</dbReference>
<proteinExistence type="inferred from homology"/>
<comment type="similarity">
    <text evidence="3">Belongs to the antenna complex beta subunit family.</text>
</comment>
<dbReference type="KEGG" id="acru:HHL28_17345"/>
<keyword evidence="7 15" id="KW-0812">Transmembrane</keyword>
<evidence type="ECO:0000256" key="8">
    <source>
        <dbReference type="ARBA" id="ARBA00022723"/>
    </source>
</evidence>
<dbReference type="NCBIfam" id="NF040862">
    <property type="entry name" value="pufB_517_ASD"/>
    <property type="match status" value="1"/>
</dbReference>
<protein>
    <submittedName>
        <fullName evidence="17">Light-harvesting protein</fullName>
    </submittedName>
</protein>
<evidence type="ECO:0000256" key="11">
    <source>
        <dbReference type="ARBA" id="ARBA00022989"/>
    </source>
</evidence>
<keyword evidence="14" id="KW-0437">Light-harvesting polypeptide</keyword>
<dbReference type="GO" id="GO:0019684">
    <property type="term" value="P:photosynthesis, light reaction"/>
    <property type="evidence" value="ECO:0007669"/>
    <property type="project" value="InterPro"/>
</dbReference>
<dbReference type="PRINTS" id="PR00674">
    <property type="entry name" value="LIGHTHARVSTB"/>
</dbReference>
<sequence>MADYAQGRGDSSLSGLTETEAREFHQIFIVSFIAFTLIAIVAHFLVWSWRPWIPGPNGYAALQDGVKLAMDTATTLLG</sequence>
<evidence type="ECO:0000256" key="12">
    <source>
        <dbReference type="ARBA" id="ARBA00022991"/>
    </source>
</evidence>
<dbReference type="GO" id="GO:0042314">
    <property type="term" value="F:bacteriochlorophyll binding"/>
    <property type="evidence" value="ECO:0007669"/>
    <property type="project" value="UniProtKB-KW"/>
</dbReference>
<evidence type="ECO:0000256" key="1">
    <source>
        <dbReference type="ARBA" id="ARBA00002455"/>
    </source>
</evidence>
<dbReference type="GO" id="GO:0005886">
    <property type="term" value="C:plasma membrane"/>
    <property type="evidence" value="ECO:0007669"/>
    <property type="project" value="UniProtKB-SubCell"/>
</dbReference>
<organism evidence="17 18">
    <name type="scientific">Aerophototrophica crusticola</name>
    <dbReference type="NCBI Taxonomy" id="1709002"/>
    <lineage>
        <taxon>Bacteria</taxon>
        <taxon>Pseudomonadati</taxon>
        <taxon>Pseudomonadota</taxon>
        <taxon>Alphaproteobacteria</taxon>
        <taxon>Rhodospirillales</taxon>
        <taxon>Rhodospirillaceae</taxon>
        <taxon>Aerophototrophica</taxon>
    </lineage>
</organism>
<evidence type="ECO:0000259" key="16">
    <source>
        <dbReference type="Pfam" id="PF00556"/>
    </source>
</evidence>
<keyword evidence="13 15" id="KW-0472">Membrane</keyword>
<evidence type="ECO:0000256" key="2">
    <source>
        <dbReference type="ARBA" id="ARBA00004249"/>
    </source>
</evidence>
<keyword evidence="6" id="KW-0042">Antenna complex</keyword>
<keyword evidence="9" id="KW-0460">Magnesium</keyword>
<evidence type="ECO:0000256" key="14">
    <source>
        <dbReference type="ARBA" id="ARBA00023243"/>
    </source>
</evidence>
<evidence type="ECO:0000256" key="3">
    <source>
        <dbReference type="ARBA" id="ARBA00011052"/>
    </source>
</evidence>
<keyword evidence="12" id="KW-0157">Chromophore</keyword>
<accession>A0A858RAW7</accession>
<evidence type="ECO:0000256" key="4">
    <source>
        <dbReference type="ARBA" id="ARBA00022475"/>
    </source>
</evidence>
<evidence type="ECO:0000256" key="13">
    <source>
        <dbReference type="ARBA" id="ARBA00023136"/>
    </source>
</evidence>
<keyword evidence="11 15" id="KW-1133">Transmembrane helix</keyword>
<evidence type="ECO:0000256" key="9">
    <source>
        <dbReference type="ARBA" id="ARBA00022842"/>
    </source>
</evidence>
<evidence type="ECO:0000256" key="7">
    <source>
        <dbReference type="ARBA" id="ARBA00022692"/>
    </source>
</evidence>
<dbReference type="AlphaFoldDB" id="A0A858RAW7"/>
<dbReference type="EMBL" id="CP051775">
    <property type="protein sequence ID" value="QJE74595.1"/>
    <property type="molecule type" value="Genomic_DNA"/>
</dbReference>
<keyword evidence="4" id="KW-1003">Cell membrane</keyword>
<comment type="function">
    <text evidence="1">Antenna complexes are light-harvesting systems, which transfer the excitation energy to the reaction centers.</text>
</comment>
<keyword evidence="8" id="KW-0479">Metal-binding</keyword>
<comment type="subcellular location">
    <subcellularLocation>
        <location evidence="2">Cell inner membrane</location>
        <topology evidence="2">Single-pass type II membrane protein</topology>
    </subcellularLocation>
</comment>
<dbReference type="InterPro" id="IPR035889">
    <property type="entry name" value="Light-harvesting_complex"/>
</dbReference>
<evidence type="ECO:0000256" key="15">
    <source>
        <dbReference type="SAM" id="Phobius"/>
    </source>
</evidence>
<keyword evidence="5" id="KW-0148">Chlorophyll</keyword>
<dbReference type="SUPFAM" id="SSF56918">
    <property type="entry name" value="Light-harvesting complex subunits"/>
    <property type="match status" value="1"/>
</dbReference>
<reference evidence="17" key="1">
    <citation type="submission" date="2020-04" db="EMBL/GenBank/DDBJ databases">
        <title>A desert anoxygenic phototrophic bacterium fixes CO2 using RubisCO under aerobic conditions.</title>
        <authorList>
            <person name="Tang K."/>
        </authorList>
    </citation>
    <scope>NUCLEOTIDE SEQUENCE [LARGE SCALE GENOMIC DNA]</scope>
    <source>
        <strain evidence="17">MIMtkB3</strain>
    </source>
</reference>
<evidence type="ECO:0000313" key="18">
    <source>
        <dbReference type="Proteomes" id="UP000501891"/>
    </source>
</evidence>
<dbReference type="Gene3D" id="1.20.5.250">
    <property type="match status" value="1"/>
</dbReference>
<dbReference type="InterPro" id="IPR000066">
    <property type="entry name" value="Antenna_a/b"/>
</dbReference>
<feature type="transmembrane region" description="Helical" evidence="15">
    <location>
        <begin position="27"/>
        <end position="49"/>
    </location>
</feature>
<dbReference type="GO" id="GO:0030077">
    <property type="term" value="C:plasma membrane light-harvesting complex"/>
    <property type="evidence" value="ECO:0007669"/>
    <property type="project" value="InterPro"/>
</dbReference>
<keyword evidence="10" id="KW-0076">Bacteriochlorophyll</keyword>
<name>A0A858RAW7_9PROT</name>
<dbReference type="InterPro" id="IPR023624">
    <property type="entry name" value="Antenna_beta_dom_sf"/>
</dbReference>
<dbReference type="Pfam" id="PF00556">
    <property type="entry name" value="LHC"/>
    <property type="match status" value="1"/>
</dbReference>
<evidence type="ECO:0000313" key="17">
    <source>
        <dbReference type="EMBL" id="QJE74595.1"/>
    </source>
</evidence>
<keyword evidence="18" id="KW-1185">Reference proteome</keyword>
<gene>
    <name evidence="17" type="ORF">HHL28_17345</name>
</gene>
<dbReference type="InterPro" id="IPR023623">
    <property type="entry name" value="Antenna_beta_CS"/>
</dbReference>
<feature type="domain" description="Antenna complex alpha/beta subunit" evidence="16">
    <location>
        <begin position="20"/>
        <end position="53"/>
    </location>
</feature>
<evidence type="ECO:0000256" key="10">
    <source>
        <dbReference type="ARBA" id="ARBA00022956"/>
    </source>
</evidence>
<dbReference type="InterPro" id="IPR002362">
    <property type="entry name" value="LHB-1/5"/>
</dbReference>